<reference evidence="2 3" key="1">
    <citation type="submission" date="2016-10" db="EMBL/GenBank/DDBJ databases">
        <authorList>
            <person name="de Groot N.N."/>
        </authorList>
    </citation>
    <scope>NUCLEOTIDE SEQUENCE [LARGE SCALE GENOMIC DNA]</scope>
    <source>
        <strain evidence="2 3">CGMCC 4.7037</strain>
    </source>
</reference>
<keyword evidence="1" id="KW-0472">Membrane</keyword>
<dbReference type="RefSeq" id="WP_146103984.1">
    <property type="nucleotide sequence ID" value="NZ_FNVT01000016.1"/>
</dbReference>
<evidence type="ECO:0000256" key="1">
    <source>
        <dbReference type="SAM" id="Phobius"/>
    </source>
</evidence>
<gene>
    <name evidence="2" type="ORF">SAMN05444920_116153</name>
</gene>
<protein>
    <submittedName>
        <fullName evidence="2">Uncharacterized protein</fullName>
    </submittedName>
</protein>
<evidence type="ECO:0000313" key="2">
    <source>
        <dbReference type="EMBL" id="SEH00418.1"/>
    </source>
</evidence>
<keyword evidence="3" id="KW-1185">Reference proteome</keyword>
<keyword evidence="1" id="KW-1133">Transmembrane helix</keyword>
<feature type="transmembrane region" description="Helical" evidence="1">
    <location>
        <begin position="20"/>
        <end position="39"/>
    </location>
</feature>
<sequence>MTEPSGESTDKPRRPVVVPAVALVAFTGVGITALLGGLGQAPELPEPQKQGVVVDQGRYSTEFVEARVTVEPAKTDFEEDKRFVEMVFDVTNQGDDTASIGMPPETFEKAFTGTSFAGSLVRITPAFGKDAGPFTFGLAKDGETRQLHPGVATKVIVRYQLKDTDQPPKEITLDVASFEQSPSFLSGISEWRMVSDEKNDKVLPEVTARVTLPVQGGDGA</sequence>
<name>A0A1H6ERD2_9ACTN</name>
<dbReference type="EMBL" id="FNVT01000016">
    <property type="protein sequence ID" value="SEH00418.1"/>
    <property type="molecule type" value="Genomic_DNA"/>
</dbReference>
<organism evidence="2 3">
    <name type="scientific">Nonomuraea solani</name>
    <dbReference type="NCBI Taxonomy" id="1144553"/>
    <lineage>
        <taxon>Bacteria</taxon>
        <taxon>Bacillati</taxon>
        <taxon>Actinomycetota</taxon>
        <taxon>Actinomycetes</taxon>
        <taxon>Streptosporangiales</taxon>
        <taxon>Streptosporangiaceae</taxon>
        <taxon>Nonomuraea</taxon>
    </lineage>
</organism>
<evidence type="ECO:0000313" key="3">
    <source>
        <dbReference type="Proteomes" id="UP000236732"/>
    </source>
</evidence>
<dbReference type="OrthoDB" id="3543587at2"/>
<keyword evidence="1" id="KW-0812">Transmembrane</keyword>
<dbReference type="Proteomes" id="UP000236732">
    <property type="component" value="Unassembled WGS sequence"/>
</dbReference>
<proteinExistence type="predicted"/>
<dbReference type="AlphaFoldDB" id="A0A1H6ERD2"/>
<accession>A0A1H6ERD2</accession>